<dbReference type="PRINTS" id="PR00081">
    <property type="entry name" value="GDHRDH"/>
</dbReference>
<evidence type="ECO:0000256" key="1">
    <source>
        <dbReference type="ARBA" id="ARBA00023002"/>
    </source>
</evidence>
<proteinExistence type="predicted"/>
<dbReference type="RefSeq" id="XP_014534981.2">
    <property type="nucleotide sequence ID" value="XM_014679495.2"/>
</dbReference>
<keyword evidence="1" id="KW-0560">Oxidoreductase</keyword>
<organism evidence="2 3">
    <name type="scientific">Penicillium digitatum</name>
    <name type="common">Green mold</name>
    <dbReference type="NCBI Taxonomy" id="36651"/>
    <lineage>
        <taxon>Eukaryota</taxon>
        <taxon>Fungi</taxon>
        <taxon>Dikarya</taxon>
        <taxon>Ascomycota</taxon>
        <taxon>Pezizomycotina</taxon>
        <taxon>Eurotiomycetes</taxon>
        <taxon>Eurotiomycetidae</taxon>
        <taxon>Eurotiales</taxon>
        <taxon>Aspergillaceae</taxon>
        <taxon>Penicillium</taxon>
    </lineage>
</organism>
<dbReference type="EMBL" id="CP060778">
    <property type="protein sequence ID" value="QQK46641.1"/>
    <property type="molecule type" value="Genomic_DNA"/>
</dbReference>
<reference evidence="2 3" key="1">
    <citation type="submission" date="2020-08" db="EMBL/GenBank/DDBJ databases">
        <title>The completed genome sequence of the pathogenic ascomycete fungus Penicillium digitatum.</title>
        <authorList>
            <person name="Wang M."/>
        </authorList>
    </citation>
    <scope>NUCLEOTIDE SEQUENCE [LARGE SCALE GENOMIC DNA]</scope>
    <source>
        <strain evidence="2 3">PdW03</strain>
    </source>
</reference>
<evidence type="ECO:0000313" key="3">
    <source>
        <dbReference type="Proteomes" id="UP000595662"/>
    </source>
</evidence>
<dbReference type="GeneID" id="26232308"/>
<dbReference type="SUPFAM" id="SSF51735">
    <property type="entry name" value="NAD(P)-binding Rossmann-fold domains"/>
    <property type="match status" value="1"/>
</dbReference>
<dbReference type="InterPro" id="IPR002347">
    <property type="entry name" value="SDR_fam"/>
</dbReference>
<accession>A0A7T7BP34</accession>
<evidence type="ECO:0000313" key="2">
    <source>
        <dbReference type="EMBL" id="QQK46641.1"/>
    </source>
</evidence>
<name>A0A7T7BP34_PENDI</name>
<dbReference type="GO" id="GO:0016491">
    <property type="term" value="F:oxidoreductase activity"/>
    <property type="evidence" value="ECO:0007669"/>
    <property type="project" value="UniProtKB-KW"/>
</dbReference>
<dbReference type="InterPro" id="IPR036291">
    <property type="entry name" value="NAD(P)-bd_dom_sf"/>
</dbReference>
<gene>
    <name evidence="2" type="ORF">Pdw03_1539</name>
</gene>
<dbReference type="Proteomes" id="UP000595662">
    <property type="component" value="Chromosome 5"/>
</dbReference>
<dbReference type="PANTHER" id="PTHR43157">
    <property type="entry name" value="PHOSPHATIDYLINOSITOL-GLYCAN BIOSYNTHESIS CLASS F PROTEIN-RELATED"/>
    <property type="match status" value="1"/>
</dbReference>
<dbReference type="Pfam" id="PF00106">
    <property type="entry name" value="adh_short"/>
    <property type="match status" value="1"/>
</dbReference>
<dbReference type="Gene3D" id="3.40.50.720">
    <property type="entry name" value="NAD(P)-binding Rossmann-like Domain"/>
    <property type="match status" value="1"/>
</dbReference>
<dbReference type="KEGG" id="pdp:PDIP_39900"/>
<protein>
    <submittedName>
        <fullName evidence="2">TqaC</fullName>
    </submittedName>
</protein>
<dbReference type="VEuPathDB" id="FungiDB:PDIP_39900"/>
<dbReference type="PANTHER" id="PTHR43157:SF22">
    <property type="entry name" value="SHORT-CHAIN DEHYDROGENASE_REDUCTASE PHMF"/>
    <property type="match status" value="1"/>
</dbReference>
<sequence>MSVPIGRHELDQLFGTKPPPGLESIQAMRWGAKNPPNDPQVSFSGKNVMITGANSGIGYEAAMKFVKLGASKVILAVRTPEKGYAAKQKIQVSVEKECKCHSIIVMQLDMNDFGSVKHFATGLAQEVGADGLQVAILNAGVAPGTYSVVKETGWESALQVNVLSTALLAICILPLLKQGSAENGQPAQLILTGSAQCISVTEKMPYDAPKVLEALNEPGSFHPRSSYLTTKLLVVYVMQGLIDDYLAALPDQPLPVTISVVCPGYTVTKICRNLSWPSKILMMLLNTYGGRSAEEGSRSLISASLLGADGHGKFWTNDSFLDVEHASTSEGRKLQARVWKEIREVCVNELSKETDRRVLRWVR</sequence>
<dbReference type="AlphaFoldDB" id="A0A7T7BP34"/>